<feature type="domain" description="VWFA" evidence="1">
    <location>
        <begin position="64"/>
        <end position="172"/>
    </location>
</feature>
<keyword evidence="3" id="KW-1185">Reference proteome</keyword>
<dbReference type="Pfam" id="PF00092">
    <property type="entry name" value="VWA"/>
    <property type="match status" value="1"/>
</dbReference>
<organism evidence="2 3">
    <name type="scientific">Pocillopora damicornis</name>
    <name type="common">Cauliflower coral</name>
    <name type="synonym">Millepora damicornis</name>
    <dbReference type="NCBI Taxonomy" id="46731"/>
    <lineage>
        <taxon>Eukaryota</taxon>
        <taxon>Metazoa</taxon>
        <taxon>Cnidaria</taxon>
        <taxon>Anthozoa</taxon>
        <taxon>Hexacorallia</taxon>
        <taxon>Scleractinia</taxon>
        <taxon>Astrocoeniina</taxon>
        <taxon>Pocilloporidae</taxon>
        <taxon>Pocillopora</taxon>
    </lineage>
</organism>
<evidence type="ECO:0000259" key="1">
    <source>
        <dbReference type="PROSITE" id="PS50234"/>
    </source>
</evidence>
<dbReference type="AlphaFoldDB" id="A0A3M6TUM3"/>
<name>A0A3M6TUM3_POCDA</name>
<dbReference type="PROSITE" id="PS50234">
    <property type="entry name" value="VWFA"/>
    <property type="match status" value="1"/>
</dbReference>
<dbReference type="Gene3D" id="3.40.50.410">
    <property type="entry name" value="von Willebrand factor, type A domain"/>
    <property type="match status" value="1"/>
</dbReference>
<dbReference type="Proteomes" id="UP000275408">
    <property type="component" value="Unassembled WGS sequence"/>
</dbReference>
<reference evidence="2 3" key="1">
    <citation type="journal article" date="2018" name="Sci. Rep.">
        <title>Comparative analysis of the Pocillopora damicornis genome highlights role of immune system in coral evolution.</title>
        <authorList>
            <person name="Cunning R."/>
            <person name="Bay R.A."/>
            <person name="Gillette P."/>
            <person name="Baker A.C."/>
            <person name="Traylor-Knowles N."/>
        </authorList>
    </citation>
    <scope>NUCLEOTIDE SEQUENCE [LARGE SCALE GENOMIC DNA]</scope>
    <source>
        <strain evidence="2">RSMAS</strain>
        <tissue evidence="2">Whole animal</tissue>
    </source>
</reference>
<gene>
    <name evidence="2" type="ORF">pdam_00011499</name>
</gene>
<dbReference type="SMART" id="SM00327">
    <property type="entry name" value="VWA"/>
    <property type="match status" value="1"/>
</dbReference>
<dbReference type="InterPro" id="IPR002035">
    <property type="entry name" value="VWF_A"/>
</dbReference>
<accession>A0A3M6TUM3</accession>
<evidence type="ECO:0000313" key="3">
    <source>
        <dbReference type="Proteomes" id="UP000275408"/>
    </source>
</evidence>
<dbReference type="OrthoDB" id="5975508at2759"/>
<dbReference type="SUPFAM" id="SSF53300">
    <property type="entry name" value="vWA-like"/>
    <property type="match status" value="1"/>
</dbReference>
<comment type="caution">
    <text evidence="2">The sequence shown here is derived from an EMBL/GenBank/DDBJ whole genome shotgun (WGS) entry which is preliminary data.</text>
</comment>
<proteinExistence type="predicted"/>
<protein>
    <recommendedName>
        <fullName evidence="1">VWFA domain-containing protein</fullName>
    </recommendedName>
</protein>
<sequence>MASNNLSDWQKAKNFTPLQKSKIDFTFSFTNFSTFRQQEPQARSFKCTETDASRLKRRLRGHCDILYIIDSSSSISRAEFRKGIKAIQMLIDESARDSLHAAITVANQAHPVFTFTSFEKAKGKLEKLQRTGGKTNMQEALEKSLQMFQNPNSGARAESFRRVLVVTGGQSNVKRNKTLLNTMDLKLDAFFFLQVQYKVFRVLESSKPQQNDKSNTPAVLLNILTPASEIHSYNASLCNHSHYFQRKGPYKRICDFKAD</sequence>
<dbReference type="InterPro" id="IPR036465">
    <property type="entry name" value="vWFA_dom_sf"/>
</dbReference>
<evidence type="ECO:0000313" key="2">
    <source>
        <dbReference type="EMBL" id="RMX45041.1"/>
    </source>
</evidence>
<dbReference type="EMBL" id="RCHS01002905">
    <property type="protein sequence ID" value="RMX45041.1"/>
    <property type="molecule type" value="Genomic_DNA"/>
</dbReference>